<dbReference type="InterPro" id="IPR023408">
    <property type="entry name" value="MscS_beta-dom_sf"/>
</dbReference>
<evidence type="ECO:0000256" key="2">
    <source>
        <dbReference type="ARBA" id="ARBA00008017"/>
    </source>
</evidence>
<keyword evidence="7" id="KW-0997">Cell inner membrane</keyword>
<dbReference type="OrthoDB" id="9814206at2"/>
<comment type="caution">
    <text evidence="7">Lacks conserved residue(s) required for the propagation of feature annotation.</text>
</comment>
<evidence type="ECO:0000313" key="11">
    <source>
        <dbReference type="EMBL" id="TNC61043.1"/>
    </source>
</evidence>
<evidence type="ECO:0000256" key="1">
    <source>
        <dbReference type="ARBA" id="ARBA00004651"/>
    </source>
</evidence>
<comment type="similarity">
    <text evidence="2 7">Belongs to the MscS (TC 1.A.23) family.</text>
</comment>
<gene>
    <name evidence="11" type="ORF">FHG71_21525</name>
</gene>
<evidence type="ECO:0000256" key="7">
    <source>
        <dbReference type="RuleBase" id="RU369025"/>
    </source>
</evidence>
<sequence>MEITSCMFEAYAQTVAPVETDPSPDTLAEAVQRDPGILLDKIQSWVEGFQRLLPNLVVAFLLFGVFVGLGWGLQKAIRRWGDRHDRANLGAILGSFMKWVVVILGALVALIVVIPTFKPGDLIAGLGIGSVAIGFAFKDILQNWLAGLLLLIRRPFRIGDEIVVNGYEGKVEWIETRATMLRTYDGRRAIIPNADVFTNAVTVNTAFRLRRTELDVGIGYGDMVGMARDTMLQAMSALDVVEKDPAPEALPWTLGDSAMVFKVRWWTDSHRSNVVHAQAAVVEAIKTALDKAGIDMPYPTQVVLFHDQTEELDGLRGQQREGWPPRRSGPQPRPAWLARHDGAPRDG</sequence>
<dbReference type="Gene3D" id="3.30.70.100">
    <property type="match status" value="1"/>
</dbReference>
<feature type="domain" description="Mechanosensitive ion channel MscS" evidence="9">
    <location>
        <begin position="139"/>
        <end position="202"/>
    </location>
</feature>
<evidence type="ECO:0000256" key="3">
    <source>
        <dbReference type="ARBA" id="ARBA00022475"/>
    </source>
</evidence>
<dbReference type="EMBL" id="VDFV01000072">
    <property type="protein sequence ID" value="TNC61043.1"/>
    <property type="molecule type" value="Genomic_DNA"/>
</dbReference>
<evidence type="ECO:0000256" key="4">
    <source>
        <dbReference type="ARBA" id="ARBA00022692"/>
    </source>
</evidence>
<accession>A0A5C4N6L6</accession>
<reference evidence="11 12" key="1">
    <citation type="submission" date="2019-06" db="EMBL/GenBank/DDBJ databases">
        <authorList>
            <person name="Jiang L."/>
        </authorList>
    </citation>
    <scope>NUCLEOTIDE SEQUENCE [LARGE SCALE GENOMIC DNA]</scope>
    <source>
        <strain evidence="11 12">YIM 48858</strain>
    </source>
</reference>
<feature type="domain" description="Mechanosensitive ion channel MscS C-terminal" evidence="10">
    <location>
        <begin position="213"/>
        <end position="296"/>
    </location>
</feature>
<feature type="transmembrane region" description="Helical" evidence="7">
    <location>
        <begin position="52"/>
        <end position="73"/>
    </location>
</feature>
<dbReference type="SUPFAM" id="SSF82861">
    <property type="entry name" value="Mechanosensitive channel protein MscS (YggB), transmembrane region"/>
    <property type="match status" value="1"/>
</dbReference>
<keyword evidence="5 7" id="KW-1133">Transmembrane helix</keyword>
<comment type="subcellular location">
    <subcellularLocation>
        <location evidence="7">Cell inner membrane</location>
        <topology evidence="7">Multi-pass membrane protein</topology>
    </subcellularLocation>
    <subcellularLocation>
        <location evidence="1">Cell membrane</location>
        <topology evidence="1">Multi-pass membrane protein</topology>
    </subcellularLocation>
</comment>
<dbReference type="Gene3D" id="1.10.287.1260">
    <property type="match status" value="1"/>
</dbReference>
<evidence type="ECO:0000256" key="5">
    <source>
        <dbReference type="ARBA" id="ARBA00022989"/>
    </source>
</evidence>
<dbReference type="InterPro" id="IPR045275">
    <property type="entry name" value="MscS_archaea/bacteria_type"/>
</dbReference>
<evidence type="ECO:0000259" key="10">
    <source>
        <dbReference type="Pfam" id="PF21082"/>
    </source>
</evidence>
<dbReference type="GO" id="GO:0005886">
    <property type="term" value="C:plasma membrane"/>
    <property type="evidence" value="ECO:0007669"/>
    <property type="project" value="UniProtKB-SubCell"/>
</dbReference>
<keyword evidence="6 7" id="KW-0472">Membrane</keyword>
<feature type="transmembrane region" description="Helical" evidence="7">
    <location>
        <begin position="123"/>
        <end position="152"/>
    </location>
</feature>
<dbReference type="Pfam" id="PF21082">
    <property type="entry name" value="MS_channel_3rd"/>
    <property type="match status" value="1"/>
</dbReference>
<dbReference type="Pfam" id="PF00924">
    <property type="entry name" value="MS_channel_2nd"/>
    <property type="match status" value="1"/>
</dbReference>
<evidence type="ECO:0000256" key="6">
    <source>
        <dbReference type="ARBA" id="ARBA00023136"/>
    </source>
</evidence>
<protein>
    <recommendedName>
        <fullName evidence="7">Small-conductance mechanosensitive channel</fullName>
    </recommendedName>
</protein>
<feature type="transmembrane region" description="Helical" evidence="7">
    <location>
        <begin position="96"/>
        <end position="117"/>
    </location>
</feature>
<dbReference type="InterPro" id="IPR006685">
    <property type="entry name" value="MscS_channel_2nd"/>
</dbReference>
<dbReference type="InterPro" id="IPR011014">
    <property type="entry name" value="MscS_channel_TM-2"/>
</dbReference>
<evidence type="ECO:0000259" key="9">
    <source>
        <dbReference type="Pfam" id="PF00924"/>
    </source>
</evidence>
<comment type="subunit">
    <text evidence="7">Homoheptamer.</text>
</comment>
<proteinExistence type="inferred from homology"/>
<keyword evidence="3" id="KW-1003">Cell membrane</keyword>
<dbReference type="PANTHER" id="PTHR30221">
    <property type="entry name" value="SMALL-CONDUCTANCE MECHANOSENSITIVE CHANNEL"/>
    <property type="match status" value="1"/>
</dbReference>
<dbReference type="SUPFAM" id="SSF82689">
    <property type="entry name" value="Mechanosensitive channel protein MscS (YggB), C-terminal domain"/>
    <property type="match status" value="1"/>
</dbReference>
<dbReference type="InterPro" id="IPR011066">
    <property type="entry name" value="MscS_channel_C_sf"/>
</dbReference>
<evidence type="ECO:0000313" key="12">
    <source>
        <dbReference type="Proteomes" id="UP000305709"/>
    </source>
</evidence>
<feature type="compositionally biased region" description="Basic and acidic residues" evidence="8">
    <location>
        <begin position="338"/>
        <end position="347"/>
    </location>
</feature>
<comment type="caution">
    <text evidence="11">The sequence shown here is derived from an EMBL/GenBank/DDBJ whole genome shotgun (WGS) entry which is preliminary data.</text>
</comment>
<dbReference type="Proteomes" id="UP000305709">
    <property type="component" value="Unassembled WGS sequence"/>
</dbReference>
<dbReference type="PANTHER" id="PTHR30221:SF1">
    <property type="entry name" value="SMALL-CONDUCTANCE MECHANOSENSITIVE CHANNEL"/>
    <property type="match status" value="1"/>
</dbReference>
<keyword evidence="7" id="KW-0406">Ion transport</keyword>
<dbReference type="SUPFAM" id="SSF50182">
    <property type="entry name" value="Sm-like ribonucleoproteins"/>
    <property type="match status" value="1"/>
</dbReference>
<dbReference type="GO" id="GO:0008381">
    <property type="term" value="F:mechanosensitive monoatomic ion channel activity"/>
    <property type="evidence" value="ECO:0007669"/>
    <property type="project" value="InterPro"/>
</dbReference>
<keyword evidence="12" id="KW-1185">Reference proteome</keyword>
<keyword evidence="7" id="KW-0813">Transport</keyword>
<dbReference type="InterPro" id="IPR010920">
    <property type="entry name" value="LSM_dom_sf"/>
</dbReference>
<organism evidence="11 12">
    <name type="scientific">Rubellimicrobium roseum</name>
    <dbReference type="NCBI Taxonomy" id="687525"/>
    <lineage>
        <taxon>Bacteria</taxon>
        <taxon>Pseudomonadati</taxon>
        <taxon>Pseudomonadota</taxon>
        <taxon>Alphaproteobacteria</taxon>
        <taxon>Rhodobacterales</taxon>
        <taxon>Roseobacteraceae</taxon>
        <taxon>Rubellimicrobium</taxon>
    </lineage>
</organism>
<name>A0A5C4N6L6_9RHOB</name>
<feature type="region of interest" description="Disordered" evidence="8">
    <location>
        <begin position="313"/>
        <end position="347"/>
    </location>
</feature>
<dbReference type="Gene3D" id="2.30.30.60">
    <property type="match status" value="1"/>
</dbReference>
<dbReference type="InterPro" id="IPR049278">
    <property type="entry name" value="MS_channel_C"/>
</dbReference>
<keyword evidence="7" id="KW-0407">Ion channel</keyword>
<dbReference type="AlphaFoldDB" id="A0A5C4N6L6"/>
<comment type="function">
    <text evidence="7">Mechanosensitive channel that participates in the regulation of osmotic pressure changes within the cell, opening in response to stretch forces in the membrane lipid bilayer, without the need for other proteins. Contributes to normal resistance to hypoosmotic shock. Forms an ion channel of 1.0 nanosiemens conductance with a slight preference for anions.</text>
</comment>
<keyword evidence="4 7" id="KW-0812">Transmembrane</keyword>
<evidence type="ECO:0000256" key="8">
    <source>
        <dbReference type="SAM" id="MobiDB-lite"/>
    </source>
</evidence>